<dbReference type="EMBL" id="HBGG01018734">
    <property type="protein sequence ID" value="CAD9207433.1"/>
    <property type="molecule type" value="Transcribed_RNA"/>
</dbReference>
<reference evidence="3" key="1">
    <citation type="submission" date="2021-01" db="EMBL/GenBank/DDBJ databases">
        <authorList>
            <person name="Corre E."/>
            <person name="Pelletier E."/>
            <person name="Niang G."/>
            <person name="Scheremetjew M."/>
            <person name="Finn R."/>
            <person name="Kale V."/>
            <person name="Holt S."/>
            <person name="Cochrane G."/>
            <person name="Meng A."/>
            <person name="Brown T."/>
            <person name="Cohen L."/>
        </authorList>
    </citation>
    <scope>NUCLEOTIDE SEQUENCE</scope>
    <source>
        <strain evidence="3">PLY429</strain>
    </source>
</reference>
<dbReference type="AlphaFoldDB" id="A0A7S1X484"/>
<feature type="region of interest" description="Disordered" evidence="1">
    <location>
        <begin position="1"/>
        <end position="87"/>
    </location>
</feature>
<proteinExistence type="predicted"/>
<evidence type="ECO:0000259" key="2">
    <source>
        <dbReference type="Pfam" id="PF20668"/>
    </source>
</evidence>
<dbReference type="Pfam" id="PF20668">
    <property type="entry name" value="DUF6815"/>
    <property type="match status" value="1"/>
</dbReference>
<feature type="compositionally biased region" description="Pro residues" evidence="1">
    <location>
        <begin position="34"/>
        <end position="44"/>
    </location>
</feature>
<dbReference type="SUPFAM" id="SSF56059">
    <property type="entry name" value="Glutathione synthetase ATP-binding domain-like"/>
    <property type="match status" value="1"/>
</dbReference>
<dbReference type="InterPro" id="IPR049212">
    <property type="entry name" value="DUF6815"/>
</dbReference>
<protein>
    <recommendedName>
        <fullName evidence="2">DUF6815 domain-containing protein</fullName>
    </recommendedName>
</protein>
<feature type="domain" description="DUF6815" evidence="2">
    <location>
        <begin position="332"/>
        <end position="428"/>
    </location>
</feature>
<evidence type="ECO:0000256" key="1">
    <source>
        <dbReference type="SAM" id="MobiDB-lite"/>
    </source>
</evidence>
<gene>
    <name evidence="3" type="ORF">TCHU04912_LOCUS9669</name>
</gene>
<organism evidence="3">
    <name type="scientific">Tetraselmis chuii</name>
    <dbReference type="NCBI Taxonomy" id="63592"/>
    <lineage>
        <taxon>Eukaryota</taxon>
        <taxon>Viridiplantae</taxon>
        <taxon>Chlorophyta</taxon>
        <taxon>core chlorophytes</taxon>
        <taxon>Chlorodendrophyceae</taxon>
        <taxon>Chlorodendrales</taxon>
        <taxon>Chlorodendraceae</taxon>
        <taxon>Tetraselmis</taxon>
    </lineage>
</organism>
<evidence type="ECO:0000313" key="3">
    <source>
        <dbReference type="EMBL" id="CAD9207433.1"/>
    </source>
</evidence>
<name>A0A7S1X484_9CHLO</name>
<accession>A0A7S1X484</accession>
<sequence length="455" mass="47547">MGCGTSTPVAGKSAGERTDTGIHQATTAAAAQRAPPPTDPPTSPLPSNVSARPIHQVSEPPLTQSAATEPAWTDEQPSNVVPSPTVGAESAAGITAVEPPFWASPVPAPVTPAGTIYVLECPGGSDKGLDGHRRDTLPICDALVRRGWAAEPVMYTDEQSDAVRKKLELSQGVIVRVAPGDYDGVSEGKLGALLSSLGTRCLPHPDVEAAFGAKEALFRVKGLSCGLRDTRVYHDAASLHAGFPESLATGPRVLKQNMGCQGEGVWVVRVKDGGGDEARAVAAESVVMVQEAFDNHTEELSLAEFLFNCEELIEGEGGHLLDQRFLPGILSDGELRINMVHTQPISIVRKKPTEGGISATLASGAQYTSHPADDPQFGAMLGGFSKDVGALMGALAMDAYPLPLLWTADLIADANGEYFLCDLSASCVRVAQQVEMIADAAIKVLTARSNGKGVS</sequence>
<dbReference type="NCBIfam" id="NF033816">
    <property type="entry name" value="Cj0069_fam"/>
    <property type="match status" value="1"/>
</dbReference>